<keyword evidence="3" id="KW-1185">Reference proteome</keyword>
<proteinExistence type="predicted"/>
<dbReference type="Proteomes" id="UP000828390">
    <property type="component" value="Unassembled WGS sequence"/>
</dbReference>
<evidence type="ECO:0000256" key="1">
    <source>
        <dbReference type="SAM" id="MobiDB-lite"/>
    </source>
</evidence>
<reference evidence="2" key="1">
    <citation type="journal article" date="2019" name="bioRxiv">
        <title>The Genome of the Zebra Mussel, Dreissena polymorpha: A Resource for Invasive Species Research.</title>
        <authorList>
            <person name="McCartney M.A."/>
            <person name="Auch B."/>
            <person name="Kono T."/>
            <person name="Mallez S."/>
            <person name="Zhang Y."/>
            <person name="Obille A."/>
            <person name="Becker A."/>
            <person name="Abrahante J.E."/>
            <person name="Garbe J."/>
            <person name="Badalamenti J.P."/>
            <person name="Herman A."/>
            <person name="Mangelson H."/>
            <person name="Liachko I."/>
            <person name="Sullivan S."/>
            <person name="Sone E.D."/>
            <person name="Koren S."/>
            <person name="Silverstein K.A.T."/>
            <person name="Beckman K.B."/>
            <person name="Gohl D.M."/>
        </authorList>
    </citation>
    <scope>NUCLEOTIDE SEQUENCE</scope>
    <source>
        <strain evidence="2">Duluth1</strain>
        <tissue evidence="2">Whole animal</tissue>
    </source>
</reference>
<accession>A0A9D4IHZ5</accession>
<feature type="compositionally biased region" description="Basic and acidic residues" evidence="1">
    <location>
        <begin position="64"/>
        <end position="80"/>
    </location>
</feature>
<organism evidence="2 3">
    <name type="scientific">Dreissena polymorpha</name>
    <name type="common">Zebra mussel</name>
    <name type="synonym">Mytilus polymorpha</name>
    <dbReference type="NCBI Taxonomy" id="45954"/>
    <lineage>
        <taxon>Eukaryota</taxon>
        <taxon>Metazoa</taxon>
        <taxon>Spiralia</taxon>
        <taxon>Lophotrochozoa</taxon>
        <taxon>Mollusca</taxon>
        <taxon>Bivalvia</taxon>
        <taxon>Autobranchia</taxon>
        <taxon>Heteroconchia</taxon>
        <taxon>Euheterodonta</taxon>
        <taxon>Imparidentia</taxon>
        <taxon>Neoheterodontei</taxon>
        <taxon>Myida</taxon>
        <taxon>Dreissenoidea</taxon>
        <taxon>Dreissenidae</taxon>
        <taxon>Dreissena</taxon>
    </lineage>
</organism>
<evidence type="ECO:0000313" key="2">
    <source>
        <dbReference type="EMBL" id="KAH3776196.1"/>
    </source>
</evidence>
<name>A0A9D4IHZ5_DREPO</name>
<protein>
    <submittedName>
        <fullName evidence="2">Uncharacterized protein</fullName>
    </submittedName>
</protein>
<evidence type="ECO:0000313" key="3">
    <source>
        <dbReference type="Proteomes" id="UP000828390"/>
    </source>
</evidence>
<reference evidence="2" key="2">
    <citation type="submission" date="2020-11" db="EMBL/GenBank/DDBJ databases">
        <authorList>
            <person name="McCartney M.A."/>
            <person name="Auch B."/>
            <person name="Kono T."/>
            <person name="Mallez S."/>
            <person name="Becker A."/>
            <person name="Gohl D.M."/>
            <person name="Silverstein K.A.T."/>
            <person name="Koren S."/>
            <person name="Bechman K.B."/>
            <person name="Herman A."/>
            <person name="Abrahante J.E."/>
            <person name="Garbe J."/>
        </authorList>
    </citation>
    <scope>NUCLEOTIDE SEQUENCE</scope>
    <source>
        <strain evidence="2">Duluth1</strain>
        <tissue evidence="2">Whole animal</tissue>
    </source>
</reference>
<comment type="caution">
    <text evidence="2">The sequence shown here is derived from an EMBL/GenBank/DDBJ whole genome shotgun (WGS) entry which is preliminary data.</text>
</comment>
<dbReference type="AlphaFoldDB" id="A0A9D4IHZ5"/>
<feature type="region of interest" description="Disordered" evidence="1">
    <location>
        <begin position="57"/>
        <end position="115"/>
    </location>
</feature>
<sequence length="115" mass="13535">MFESDASEIKMLRRERLNNKHWKSTGDLQKRFSITSFHEVGNAIEAKDEPEIRIDYRSSIGTTSRDERSLTNEKSLEKKTSNQRKIHRNLSSTSKYEITRRLATCQSRPRGRTFE</sequence>
<dbReference type="EMBL" id="JAIWYP010000009">
    <property type="protein sequence ID" value="KAH3776196.1"/>
    <property type="molecule type" value="Genomic_DNA"/>
</dbReference>
<gene>
    <name evidence="2" type="ORF">DPMN_177615</name>
</gene>